<organism evidence="1">
    <name type="scientific">marine sediment metagenome</name>
    <dbReference type="NCBI Taxonomy" id="412755"/>
    <lineage>
        <taxon>unclassified sequences</taxon>
        <taxon>metagenomes</taxon>
        <taxon>ecological metagenomes</taxon>
    </lineage>
</organism>
<dbReference type="EMBL" id="LAZR01021798">
    <property type="protein sequence ID" value="KKL84093.1"/>
    <property type="molecule type" value="Genomic_DNA"/>
</dbReference>
<dbReference type="AlphaFoldDB" id="A0A0F9FCW7"/>
<accession>A0A0F9FCW7</accession>
<protein>
    <submittedName>
        <fullName evidence="1">Uncharacterized protein</fullName>
    </submittedName>
</protein>
<proteinExistence type="predicted"/>
<reference evidence="1" key="1">
    <citation type="journal article" date="2015" name="Nature">
        <title>Complex archaea that bridge the gap between prokaryotes and eukaryotes.</title>
        <authorList>
            <person name="Spang A."/>
            <person name="Saw J.H."/>
            <person name="Jorgensen S.L."/>
            <person name="Zaremba-Niedzwiedzka K."/>
            <person name="Martijn J."/>
            <person name="Lind A.E."/>
            <person name="van Eijk R."/>
            <person name="Schleper C."/>
            <person name="Guy L."/>
            <person name="Ettema T.J."/>
        </authorList>
    </citation>
    <scope>NUCLEOTIDE SEQUENCE</scope>
</reference>
<gene>
    <name evidence="1" type="ORF">LCGC14_1968190</name>
</gene>
<sequence length="197" mass="22278">MTKPMTPERLSEIKARCEAATEGPWDNNTMYCAVVGRTMVNYGLDERLDVFVVMAKYKGDVALVSNIPPESEQKANGQFIAHARQDLPDCIAEIERLEKLNKTLTPICMYCFRKWPTIPNDDVDAYTAMVPEILEHVSVCEKNPLVQEIERLRGILREVATKHYLLKNLSTYGPCKCKGSALCMKHAAIDILKMLND</sequence>
<comment type="caution">
    <text evidence="1">The sequence shown here is derived from an EMBL/GenBank/DDBJ whole genome shotgun (WGS) entry which is preliminary data.</text>
</comment>
<evidence type="ECO:0000313" key="1">
    <source>
        <dbReference type="EMBL" id="KKL84093.1"/>
    </source>
</evidence>
<name>A0A0F9FCW7_9ZZZZ</name>